<feature type="domain" description="Metallo-beta-lactamase" evidence="12">
    <location>
        <begin position="561"/>
        <end position="758"/>
    </location>
</feature>
<feature type="compositionally biased region" description="Basic and acidic residues" evidence="11">
    <location>
        <begin position="434"/>
        <end position="444"/>
    </location>
</feature>
<keyword evidence="9" id="KW-0378">Hydrolase</keyword>
<comment type="caution">
    <text evidence="13">The sequence shown here is derived from an EMBL/GenBank/DDBJ whole genome shotgun (WGS) entry which is preliminary data.</text>
</comment>
<protein>
    <recommendedName>
        <fullName evidence="4">ribonuclease Z</fullName>
        <ecNumber evidence="4">3.1.26.11</ecNumber>
    </recommendedName>
</protein>
<evidence type="ECO:0000259" key="12">
    <source>
        <dbReference type="Pfam" id="PF12706"/>
    </source>
</evidence>
<keyword evidence="8" id="KW-0255">Endonuclease</keyword>
<accession>A0ABP1FUB6</accession>
<evidence type="ECO:0000256" key="10">
    <source>
        <dbReference type="ARBA" id="ARBA00022833"/>
    </source>
</evidence>
<dbReference type="SUPFAM" id="SSF56281">
    <property type="entry name" value="Metallo-hydrolase/oxidoreductase"/>
    <property type="match status" value="1"/>
</dbReference>
<evidence type="ECO:0000256" key="2">
    <source>
        <dbReference type="ARBA" id="ARBA00001947"/>
    </source>
</evidence>
<keyword evidence="14" id="KW-1185">Reference proteome</keyword>
<feature type="region of interest" description="Disordered" evidence="11">
    <location>
        <begin position="208"/>
        <end position="234"/>
    </location>
</feature>
<dbReference type="InterPro" id="IPR036866">
    <property type="entry name" value="RibonucZ/Hydroxyglut_hydro"/>
</dbReference>
<comment type="cofactor">
    <cofactor evidence="2">
        <name>Zn(2+)</name>
        <dbReference type="ChEBI" id="CHEBI:29105"/>
    </cofactor>
</comment>
<dbReference type="Proteomes" id="UP001497392">
    <property type="component" value="Unassembled WGS sequence"/>
</dbReference>
<name>A0ABP1FUB6_9CHLO</name>
<feature type="compositionally biased region" description="Acidic residues" evidence="11">
    <location>
        <begin position="422"/>
        <end position="431"/>
    </location>
</feature>
<feature type="region of interest" description="Disordered" evidence="11">
    <location>
        <begin position="422"/>
        <end position="444"/>
    </location>
</feature>
<evidence type="ECO:0000256" key="7">
    <source>
        <dbReference type="ARBA" id="ARBA00022723"/>
    </source>
</evidence>
<comment type="catalytic activity">
    <reaction evidence="1">
        <text>Endonucleolytic cleavage of RNA, removing extra 3' nucleotides from tRNA precursor, generating 3' termini of tRNAs. A 3'-hydroxy group is left at the tRNA terminus and a 5'-phosphoryl group is left at the trailer molecule.</text>
        <dbReference type="EC" id="3.1.26.11"/>
    </reaction>
</comment>
<proteinExistence type="inferred from homology"/>
<dbReference type="EC" id="3.1.26.11" evidence="4"/>
<reference evidence="13 14" key="1">
    <citation type="submission" date="2024-06" db="EMBL/GenBank/DDBJ databases">
        <authorList>
            <person name="Kraege A."/>
            <person name="Thomma B."/>
        </authorList>
    </citation>
    <scope>NUCLEOTIDE SEQUENCE [LARGE SCALE GENOMIC DNA]</scope>
</reference>
<keyword evidence="6" id="KW-0540">Nuclease</keyword>
<evidence type="ECO:0000256" key="11">
    <source>
        <dbReference type="SAM" id="MobiDB-lite"/>
    </source>
</evidence>
<evidence type="ECO:0000256" key="6">
    <source>
        <dbReference type="ARBA" id="ARBA00022722"/>
    </source>
</evidence>
<keyword evidence="7" id="KW-0479">Metal-binding</keyword>
<dbReference type="EMBL" id="CAXHTA020000005">
    <property type="protein sequence ID" value="CAL5221692.1"/>
    <property type="molecule type" value="Genomic_DNA"/>
</dbReference>
<evidence type="ECO:0000256" key="3">
    <source>
        <dbReference type="ARBA" id="ARBA00007823"/>
    </source>
</evidence>
<evidence type="ECO:0000256" key="5">
    <source>
        <dbReference type="ARBA" id="ARBA00022694"/>
    </source>
</evidence>
<dbReference type="Pfam" id="PF12706">
    <property type="entry name" value="Lactamase_B_2"/>
    <property type="match status" value="1"/>
</dbReference>
<evidence type="ECO:0000256" key="9">
    <source>
        <dbReference type="ARBA" id="ARBA00022801"/>
    </source>
</evidence>
<gene>
    <name evidence="13" type="primary">g3928</name>
    <name evidence="13" type="ORF">VP750_LOCUS3351</name>
</gene>
<organism evidence="13 14">
    <name type="scientific">Coccomyxa viridis</name>
    <dbReference type="NCBI Taxonomy" id="1274662"/>
    <lineage>
        <taxon>Eukaryota</taxon>
        <taxon>Viridiplantae</taxon>
        <taxon>Chlorophyta</taxon>
        <taxon>core chlorophytes</taxon>
        <taxon>Trebouxiophyceae</taxon>
        <taxon>Trebouxiophyceae incertae sedis</taxon>
        <taxon>Coccomyxaceae</taxon>
        <taxon>Coccomyxa</taxon>
    </lineage>
</organism>
<sequence>MRDDRRSAPLEVTLCHAPHDGIRPAVLLQLGPKGPQYLFSAPEGFSRLVLEHRIRPSAALAAIFCLRPSSLGGLPGILMRLRDDGHGSVLVCGPEGTEQMLKGLRAFMSWTHPQVTVSEAESASDLPAYEDAHMIVYPLHPQSLAGGSDSAVAYLRHLRQCTDDSSQPPALAPADCQKRKPNTGAGAECNGRQQWADHGDNCLTSQAMQANASQRGSRDCSSFPHAATHNGSSEKATFERLDAIFRSTSPGKRSLKRKVGQILGAKAAGSHIVNSLASPTLESQSEPTQDHSAEQKSASPIAFLCCLRDADTHILALDCQSQDDQAALSRHPAVRELALHPLQQVLCLHLTDVSGSSLSHYQAWAQSLPGMQVLFNSSPDSPADGLGYLAAARSLIRLNTISPALFPLPHALAREAAGADEDIDLPDEDSGDVSGKEPASEQDTHQRMYTAAGVSHAVVHSTSPFSWTKLDSFEPLNFGALKERLLEDHPALGAALKELKGTALSRPWYADSSNAAQPGIVEAALRRDTGQLLFLGTGCAEPSKYRGSSGIHLRFHNGRGLLIDAGEGVHGQLVRHYGPVAAQQQVDRLCAVWVSHKHADHMLGLPGILSARSADQPPLLVVGPAAAGVWLASIAAFMQLRYQYIHCSHFDRLHSPARAWLLSTLGLRRWLSVAVDHCRDAWALVIEHVSGWNLVYSGDTRPCKALSAAGRGCTILIHEATFEPDLVNQAVRKRHSTTAEALMVAEEMHAYRTVLTHFSSRYPKLPVGLPGSGPASEQVLVAYDGMRLPLSLLTAAPKVMGPLVLAFTKEDEQ</sequence>
<dbReference type="PANTHER" id="PTHR12553">
    <property type="entry name" value="ZINC PHOSPHODIESTERASE ELAC PROTEIN 2"/>
    <property type="match status" value="1"/>
</dbReference>
<evidence type="ECO:0000313" key="14">
    <source>
        <dbReference type="Proteomes" id="UP001497392"/>
    </source>
</evidence>
<evidence type="ECO:0000313" key="13">
    <source>
        <dbReference type="EMBL" id="CAL5221692.1"/>
    </source>
</evidence>
<comment type="similarity">
    <text evidence="3">Belongs to the RNase Z family.</text>
</comment>
<keyword evidence="10" id="KW-0862">Zinc</keyword>
<dbReference type="Gene3D" id="3.60.15.10">
    <property type="entry name" value="Ribonuclease Z/Hydroxyacylglutathione hydrolase-like"/>
    <property type="match status" value="2"/>
</dbReference>
<dbReference type="InterPro" id="IPR047151">
    <property type="entry name" value="RNZ2-like"/>
</dbReference>
<evidence type="ECO:0000256" key="8">
    <source>
        <dbReference type="ARBA" id="ARBA00022759"/>
    </source>
</evidence>
<feature type="region of interest" description="Disordered" evidence="11">
    <location>
        <begin position="163"/>
        <end position="187"/>
    </location>
</feature>
<dbReference type="CDD" id="cd07718">
    <property type="entry name" value="RNaseZ_ELAC1_ELAC2-C-term-like_MBL-fold"/>
    <property type="match status" value="1"/>
</dbReference>
<keyword evidence="5" id="KW-0819">tRNA processing</keyword>
<evidence type="ECO:0000256" key="4">
    <source>
        <dbReference type="ARBA" id="ARBA00012477"/>
    </source>
</evidence>
<dbReference type="InterPro" id="IPR001279">
    <property type="entry name" value="Metallo-B-lactamas"/>
</dbReference>
<dbReference type="PANTHER" id="PTHR12553:SF70">
    <property type="entry name" value="RIBONUCLEASE Z"/>
    <property type="match status" value="1"/>
</dbReference>
<evidence type="ECO:0000256" key="1">
    <source>
        <dbReference type="ARBA" id="ARBA00000402"/>
    </source>
</evidence>